<dbReference type="EMBL" id="JANJQO010000348">
    <property type="protein sequence ID" value="KAJ2978738.1"/>
    <property type="molecule type" value="Genomic_DNA"/>
</dbReference>
<sequence length="121" mass="12922">MMLKNYYFMLAILGGQAFAVTCGESGNAICGNYADPNSLREALQEIQALPQNNMYTDGQCITEILSPEDSIFCVYYSNTSASWSVAQTNGFVQQLLNAGCNACASVSTGVGSGQLIASYFN</sequence>
<organism evidence="1 2">
    <name type="scientific">Zarea fungicola</name>
    <dbReference type="NCBI Taxonomy" id="93591"/>
    <lineage>
        <taxon>Eukaryota</taxon>
        <taxon>Fungi</taxon>
        <taxon>Dikarya</taxon>
        <taxon>Ascomycota</taxon>
        <taxon>Pezizomycotina</taxon>
        <taxon>Sordariomycetes</taxon>
        <taxon>Hypocreomycetidae</taxon>
        <taxon>Hypocreales</taxon>
        <taxon>Cordycipitaceae</taxon>
        <taxon>Zarea</taxon>
    </lineage>
</organism>
<proteinExistence type="predicted"/>
<accession>A0ACC1NK59</accession>
<evidence type="ECO:0000313" key="2">
    <source>
        <dbReference type="Proteomes" id="UP001143910"/>
    </source>
</evidence>
<comment type="caution">
    <text evidence="1">The sequence shown here is derived from an EMBL/GenBank/DDBJ whole genome shotgun (WGS) entry which is preliminary data.</text>
</comment>
<reference evidence="1" key="1">
    <citation type="submission" date="2022-08" db="EMBL/GenBank/DDBJ databases">
        <title>Genome Sequence of Lecanicillium fungicola.</title>
        <authorList>
            <person name="Buettner E."/>
        </authorList>
    </citation>
    <scope>NUCLEOTIDE SEQUENCE</scope>
    <source>
        <strain evidence="1">Babe33</strain>
    </source>
</reference>
<dbReference type="Proteomes" id="UP001143910">
    <property type="component" value="Unassembled WGS sequence"/>
</dbReference>
<name>A0ACC1NK59_9HYPO</name>
<evidence type="ECO:0000313" key="1">
    <source>
        <dbReference type="EMBL" id="KAJ2978738.1"/>
    </source>
</evidence>
<protein>
    <submittedName>
        <fullName evidence="1">Uncharacterized protein</fullName>
    </submittedName>
</protein>
<keyword evidence="2" id="KW-1185">Reference proteome</keyword>
<gene>
    <name evidence="1" type="ORF">NQ176_g3653</name>
</gene>